<dbReference type="PANTHER" id="PTHR10961:SF7">
    <property type="entry name" value="FAD DEPENDENT OXIDOREDUCTASE DOMAIN-CONTAINING PROTEIN"/>
    <property type="match status" value="1"/>
</dbReference>
<comment type="caution">
    <text evidence="7">The sequence shown here is derived from an EMBL/GenBank/DDBJ whole genome shotgun (WGS) entry which is preliminary data.</text>
</comment>
<keyword evidence="4" id="KW-0560">Oxidoreductase</keyword>
<reference evidence="7" key="2">
    <citation type="submission" date="2020-09" db="EMBL/GenBank/DDBJ databases">
        <authorList>
            <person name="Sun Q."/>
            <person name="Zhou Y."/>
        </authorList>
    </citation>
    <scope>NUCLEOTIDE SEQUENCE</scope>
    <source>
        <strain evidence="7">CGMCC 1.12777</strain>
    </source>
</reference>
<dbReference type="Pfam" id="PF01266">
    <property type="entry name" value="DAO"/>
    <property type="match status" value="1"/>
</dbReference>
<evidence type="ECO:0000259" key="6">
    <source>
        <dbReference type="Pfam" id="PF01266"/>
    </source>
</evidence>
<gene>
    <name evidence="7" type="primary">solA</name>
    <name evidence="7" type="ORF">GCM10007096_27040</name>
</gene>
<dbReference type="GO" id="GO:0005829">
    <property type="term" value="C:cytosol"/>
    <property type="evidence" value="ECO:0007669"/>
    <property type="project" value="TreeGrafter"/>
</dbReference>
<sequence length="378" mass="42368">MSQSTLYDVIVVGAGTMGMATGAFLAQAKVKTLLLDAFNPPHNYGSHHGETRMIRHAYGEGHQYVSLLQHAQALWEELERESSYKIFEKTGVLGIGQEHSPFIKETLASADRYNLPLQIMSSRDIMKKWPGIMVPRHFIGCFEADSGFLYSENCIEAYKALALKNKAELMTHTPVLDIETTPHKIKVRTPNNTYLADKVIVTVGASSPKLLRTLKLPIQPLRKVFAWFAPKEKVFESSRFPCFYLDEGSHLYYGFPSVKGSGLKLGHTNGGLPIAPDQHKQNFGAYDEDEDELRDFLKKYMPKANGELVRGRTCLLSRSIDNHFIIDHYPENKNILFASGFSGHGFKFASIIGKALSQLATQGITDYDLSPFSLARFK</sequence>
<reference evidence="7" key="1">
    <citation type="journal article" date="2014" name="Int. J. Syst. Evol. Microbiol.">
        <title>Complete genome sequence of Corynebacterium casei LMG S-19264T (=DSM 44701T), isolated from a smear-ripened cheese.</title>
        <authorList>
            <consortium name="US DOE Joint Genome Institute (JGI-PGF)"/>
            <person name="Walter F."/>
            <person name="Albersmeier A."/>
            <person name="Kalinowski J."/>
            <person name="Ruckert C."/>
        </authorList>
    </citation>
    <scope>NUCLEOTIDE SEQUENCE</scope>
    <source>
        <strain evidence="7">CGMCC 1.12777</strain>
    </source>
</reference>
<keyword evidence="8" id="KW-1185">Reference proteome</keyword>
<dbReference type="SUPFAM" id="SSF51905">
    <property type="entry name" value="FAD/NAD(P)-binding domain"/>
    <property type="match status" value="1"/>
</dbReference>
<dbReference type="InterPro" id="IPR036188">
    <property type="entry name" value="FAD/NAD-bd_sf"/>
</dbReference>
<dbReference type="SUPFAM" id="SSF54373">
    <property type="entry name" value="FAD-linked reductases, C-terminal domain"/>
    <property type="match status" value="1"/>
</dbReference>
<evidence type="ECO:0000256" key="5">
    <source>
        <dbReference type="SAM" id="Phobius"/>
    </source>
</evidence>
<dbReference type="Proteomes" id="UP000656813">
    <property type="component" value="Unassembled WGS sequence"/>
</dbReference>
<keyword evidence="5" id="KW-0472">Membrane</keyword>
<dbReference type="GO" id="GO:0050660">
    <property type="term" value="F:flavin adenine dinucleotide binding"/>
    <property type="evidence" value="ECO:0007669"/>
    <property type="project" value="InterPro"/>
</dbReference>
<dbReference type="Gene3D" id="3.50.50.60">
    <property type="entry name" value="FAD/NAD(P)-binding domain"/>
    <property type="match status" value="1"/>
</dbReference>
<keyword evidence="5" id="KW-1133">Transmembrane helix</keyword>
<dbReference type="InterPro" id="IPR006076">
    <property type="entry name" value="FAD-dep_OxRdtase"/>
</dbReference>
<evidence type="ECO:0000313" key="7">
    <source>
        <dbReference type="EMBL" id="GGH84296.1"/>
    </source>
</evidence>
<dbReference type="RefSeq" id="WP_188497910.1">
    <property type="nucleotide sequence ID" value="NZ_BMFV01000021.1"/>
</dbReference>
<dbReference type="InterPro" id="IPR045170">
    <property type="entry name" value="MTOX"/>
</dbReference>
<feature type="domain" description="FAD dependent oxidoreductase" evidence="6">
    <location>
        <begin position="8"/>
        <end position="359"/>
    </location>
</feature>
<dbReference type="PANTHER" id="PTHR10961">
    <property type="entry name" value="PEROXISOMAL SARCOSINE OXIDASE"/>
    <property type="match status" value="1"/>
</dbReference>
<dbReference type="NCBIfam" id="NF008425">
    <property type="entry name" value="PRK11259.1"/>
    <property type="match status" value="1"/>
</dbReference>
<proteinExistence type="predicted"/>
<dbReference type="GO" id="GO:0008115">
    <property type="term" value="F:sarcosine oxidase activity"/>
    <property type="evidence" value="ECO:0007669"/>
    <property type="project" value="TreeGrafter"/>
</dbReference>
<keyword evidence="5" id="KW-0812">Transmembrane</keyword>
<comment type="cofactor">
    <cofactor evidence="1">
        <name>FAD</name>
        <dbReference type="ChEBI" id="CHEBI:57692"/>
    </cofactor>
</comment>
<dbReference type="Gene3D" id="3.30.9.10">
    <property type="entry name" value="D-Amino Acid Oxidase, subunit A, domain 2"/>
    <property type="match status" value="1"/>
</dbReference>
<feature type="transmembrane region" description="Helical" evidence="5">
    <location>
        <begin position="6"/>
        <end position="26"/>
    </location>
</feature>
<keyword evidence="2" id="KW-0285">Flavoprotein</keyword>
<evidence type="ECO:0000256" key="2">
    <source>
        <dbReference type="ARBA" id="ARBA00022630"/>
    </source>
</evidence>
<dbReference type="AlphaFoldDB" id="A0A8J3EMC3"/>
<evidence type="ECO:0000256" key="4">
    <source>
        <dbReference type="ARBA" id="ARBA00023002"/>
    </source>
</evidence>
<evidence type="ECO:0000256" key="3">
    <source>
        <dbReference type="ARBA" id="ARBA00022827"/>
    </source>
</evidence>
<accession>A0A8J3EMC3</accession>
<name>A0A8J3EMC3_9BACL</name>
<protein>
    <submittedName>
        <fullName evidence="7">N-methyltryptophan oxidase</fullName>
    </submittedName>
</protein>
<keyword evidence="3" id="KW-0274">FAD</keyword>
<dbReference type="EMBL" id="BMFV01000021">
    <property type="protein sequence ID" value="GGH84296.1"/>
    <property type="molecule type" value="Genomic_DNA"/>
</dbReference>
<evidence type="ECO:0000313" key="8">
    <source>
        <dbReference type="Proteomes" id="UP000656813"/>
    </source>
</evidence>
<evidence type="ECO:0000256" key="1">
    <source>
        <dbReference type="ARBA" id="ARBA00001974"/>
    </source>
</evidence>
<organism evidence="7 8">
    <name type="scientific">Pullulanibacillus pueri</name>
    <dbReference type="NCBI Taxonomy" id="1437324"/>
    <lineage>
        <taxon>Bacteria</taxon>
        <taxon>Bacillati</taxon>
        <taxon>Bacillota</taxon>
        <taxon>Bacilli</taxon>
        <taxon>Bacillales</taxon>
        <taxon>Sporolactobacillaceae</taxon>
        <taxon>Pullulanibacillus</taxon>
    </lineage>
</organism>